<feature type="region of interest" description="Disordered" evidence="1">
    <location>
        <begin position="26"/>
        <end position="45"/>
    </location>
</feature>
<reference evidence="3" key="1">
    <citation type="submission" date="2021-01" db="EMBL/GenBank/DDBJ databases">
        <title>Caligus Genome Assembly.</title>
        <authorList>
            <person name="Gallardo-Escarate C."/>
        </authorList>
    </citation>
    <scope>NUCLEOTIDE SEQUENCE [LARGE SCALE GENOMIC DNA]</scope>
</reference>
<evidence type="ECO:0000313" key="3">
    <source>
        <dbReference type="Proteomes" id="UP000595437"/>
    </source>
</evidence>
<proteinExistence type="predicted"/>
<protein>
    <submittedName>
        <fullName evidence="2">Ubiquitin carboxyl-terminal hydrolase</fullName>
    </submittedName>
</protein>
<dbReference type="Proteomes" id="UP000595437">
    <property type="component" value="Chromosome 21"/>
</dbReference>
<name>A0A7T8GK54_CALRO</name>
<evidence type="ECO:0000256" key="1">
    <source>
        <dbReference type="SAM" id="MobiDB-lite"/>
    </source>
</evidence>
<evidence type="ECO:0000313" key="2">
    <source>
        <dbReference type="EMBL" id="QQP31457.1"/>
    </source>
</evidence>
<gene>
    <name evidence="2" type="ORF">FKW44_025066</name>
</gene>
<keyword evidence="2" id="KW-0378">Hydrolase</keyword>
<keyword evidence="3" id="KW-1185">Reference proteome</keyword>
<dbReference type="GO" id="GO:0016787">
    <property type="term" value="F:hydrolase activity"/>
    <property type="evidence" value="ECO:0007669"/>
    <property type="project" value="UniProtKB-KW"/>
</dbReference>
<sequence length="243" mass="28060">MMGLNEDWLLCSSSSQSAARNLLISACDSSSSPSSKEALPEKRSEGVVIPLARTTTRPPWRPTSRTWKMRRRAAMLWSPPWRMEEDPLSPMSSLRMRRAGLPESGSRASWDPFSQRREGITQRGRRRRRRTRVLPQHHLFIHCLHFFSCPHPRRRWTPECRKHLLYERWASMLTRIPSSHITLWREIPSAKARGRKGVRPGTQPSGRPLRLILNLLSRVWKGSLRVLKPAGLQGKPELLLSSI</sequence>
<feature type="region of interest" description="Disordered" evidence="1">
    <location>
        <begin position="103"/>
        <end position="129"/>
    </location>
</feature>
<dbReference type="AlphaFoldDB" id="A0A7T8GK54"/>
<accession>A0A7T8GK54</accession>
<organism evidence="2 3">
    <name type="scientific">Caligus rogercresseyi</name>
    <name type="common">Sea louse</name>
    <dbReference type="NCBI Taxonomy" id="217165"/>
    <lineage>
        <taxon>Eukaryota</taxon>
        <taxon>Metazoa</taxon>
        <taxon>Ecdysozoa</taxon>
        <taxon>Arthropoda</taxon>
        <taxon>Crustacea</taxon>
        <taxon>Multicrustacea</taxon>
        <taxon>Hexanauplia</taxon>
        <taxon>Copepoda</taxon>
        <taxon>Siphonostomatoida</taxon>
        <taxon>Caligidae</taxon>
        <taxon>Caligus</taxon>
    </lineage>
</organism>
<dbReference type="EMBL" id="CP045910">
    <property type="protein sequence ID" value="QQP31457.1"/>
    <property type="molecule type" value="Genomic_DNA"/>
</dbReference>